<organism evidence="22">
    <name type="scientific">Candidatus Berkiella cookevillensis</name>
    <dbReference type="NCBI Taxonomy" id="437022"/>
    <lineage>
        <taxon>Bacteria</taxon>
        <taxon>Pseudomonadati</taxon>
        <taxon>Pseudomonadota</taxon>
        <taxon>Gammaproteobacteria</taxon>
        <taxon>Candidatus Berkiellales</taxon>
        <taxon>Candidatus Berkiellaceae</taxon>
        <taxon>Candidatus Berkiella</taxon>
    </lineage>
</organism>
<evidence type="ECO:0000256" key="15">
    <source>
        <dbReference type="ARBA" id="ARBA00023027"/>
    </source>
</evidence>
<evidence type="ECO:0000256" key="4">
    <source>
        <dbReference type="ARBA" id="ARBA00003485"/>
    </source>
</evidence>
<dbReference type="GO" id="GO:0003856">
    <property type="term" value="F:3-dehydroquinate synthase activity"/>
    <property type="evidence" value="ECO:0007669"/>
    <property type="project" value="UniProtKB-UniRule"/>
</dbReference>
<dbReference type="GO" id="GO:0005737">
    <property type="term" value="C:cytoplasm"/>
    <property type="evidence" value="ECO:0007669"/>
    <property type="project" value="UniProtKB-SubCell"/>
</dbReference>
<keyword evidence="24" id="KW-1185">Reference proteome</keyword>
<dbReference type="PANTHER" id="PTHR43622:SF7">
    <property type="entry name" value="3-DEHYDROQUINATE SYNTHASE, CHLOROPLASTIC"/>
    <property type="match status" value="1"/>
</dbReference>
<comment type="subcellular location">
    <subcellularLocation>
        <location evidence="5 19">Cytoplasm</location>
    </subcellularLocation>
</comment>
<evidence type="ECO:0000256" key="12">
    <source>
        <dbReference type="ARBA" id="ARBA00022723"/>
    </source>
</evidence>
<reference evidence="22" key="1">
    <citation type="submission" date="2015-09" db="EMBL/GenBank/DDBJ databases">
        <title>Draft Genome Sequences of Two Novel Amoeba-resistant Intranuclear Bacteria, Candidatus Berkiella cookevillensis and Candidatus Berkiella aquae.</title>
        <authorList>
            <person name="Mehari Y.T."/>
            <person name="Arivett B.A."/>
            <person name="Farone A.L."/>
            <person name="Gunderson J.H."/>
            <person name="Farone M.B."/>
        </authorList>
    </citation>
    <scope>NUCLEOTIDE SEQUENCE [LARGE SCALE GENOMIC DNA]</scope>
    <source>
        <strain evidence="22">CC99</strain>
    </source>
</reference>
<dbReference type="EMBL" id="LKHV01000012">
    <property type="protein sequence ID" value="KRG17798.1"/>
    <property type="molecule type" value="Genomic_DNA"/>
</dbReference>
<keyword evidence="14 19" id="KW-0862">Zinc</keyword>
<feature type="binding site" evidence="19">
    <location>
        <position position="271"/>
    </location>
    <ligand>
        <name>Zn(2+)</name>
        <dbReference type="ChEBI" id="CHEBI:29105"/>
    </ligand>
</feature>
<evidence type="ECO:0000256" key="2">
    <source>
        <dbReference type="ARBA" id="ARBA00001911"/>
    </source>
</evidence>
<dbReference type="InterPro" id="IPR030963">
    <property type="entry name" value="DHQ_synth_fam"/>
</dbReference>
<dbReference type="GO" id="GO:0009423">
    <property type="term" value="P:chorismate biosynthetic process"/>
    <property type="evidence" value="ECO:0007669"/>
    <property type="project" value="UniProtKB-UniRule"/>
</dbReference>
<comment type="caution">
    <text evidence="19">Lacks conserved residue(s) required for the propagation of feature annotation.</text>
</comment>
<comment type="pathway">
    <text evidence="6 19">Metabolic intermediate biosynthesis; chorismate biosynthesis; chorismate from D-erythrose 4-phosphate and phosphoenolpyruvate: step 2/7.</text>
</comment>
<dbReference type="PIRSF" id="PIRSF001455">
    <property type="entry name" value="DHQ_synth"/>
    <property type="match status" value="1"/>
</dbReference>
<evidence type="ECO:0000256" key="7">
    <source>
        <dbReference type="ARBA" id="ARBA00005412"/>
    </source>
</evidence>
<dbReference type="RefSeq" id="WP_057625193.1">
    <property type="nucleotide sequence ID" value="NZ_LKHV02000001.1"/>
</dbReference>
<comment type="cofactor">
    <cofactor evidence="19">
        <name>Co(2+)</name>
        <dbReference type="ChEBI" id="CHEBI:48828"/>
    </cofactor>
    <cofactor evidence="19">
        <name>Zn(2+)</name>
        <dbReference type="ChEBI" id="CHEBI:29105"/>
    </cofactor>
    <text evidence="19">Binds 1 divalent metal cation per subunit. Can use either Co(2+) or Zn(2+).</text>
</comment>
<dbReference type="NCBIfam" id="TIGR01357">
    <property type="entry name" value="aroB"/>
    <property type="match status" value="1"/>
</dbReference>
<dbReference type="EMBL" id="LKHV02000001">
    <property type="protein sequence ID" value="MCS5709582.1"/>
    <property type="molecule type" value="Genomic_DNA"/>
</dbReference>
<dbReference type="AlphaFoldDB" id="A0A0Q9YAS3"/>
<evidence type="ECO:0000256" key="14">
    <source>
        <dbReference type="ARBA" id="ARBA00022833"/>
    </source>
</evidence>
<evidence type="ECO:0000313" key="22">
    <source>
        <dbReference type="EMBL" id="KRG17798.1"/>
    </source>
</evidence>
<dbReference type="GO" id="GO:0008652">
    <property type="term" value="P:amino acid biosynthetic process"/>
    <property type="evidence" value="ECO:0007669"/>
    <property type="project" value="UniProtKB-KW"/>
</dbReference>
<dbReference type="Pfam" id="PF01761">
    <property type="entry name" value="DHQ_synthase"/>
    <property type="match status" value="1"/>
</dbReference>
<dbReference type="GO" id="GO:0009073">
    <property type="term" value="P:aromatic amino acid family biosynthetic process"/>
    <property type="evidence" value="ECO:0007669"/>
    <property type="project" value="UniProtKB-KW"/>
</dbReference>
<name>A0A0Q9YAS3_9GAMM</name>
<dbReference type="SUPFAM" id="SSF56796">
    <property type="entry name" value="Dehydroquinate synthase-like"/>
    <property type="match status" value="1"/>
</dbReference>
<comment type="cofactor">
    <cofactor evidence="3">
        <name>Zn(2+)</name>
        <dbReference type="ChEBI" id="CHEBI:29105"/>
    </cofactor>
</comment>
<feature type="binding site" evidence="19">
    <location>
        <position position="150"/>
    </location>
    <ligand>
        <name>NAD(+)</name>
        <dbReference type="ChEBI" id="CHEBI:57540"/>
    </ligand>
</feature>
<proteinExistence type="inferred from homology"/>
<gene>
    <name evidence="19 22" type="primary">aroB</name>
    <name evidence="23" type="ORF">CC99x_011815</name>
    <name evidence="22" type="ORF">CC99x_02093</name>
</gene>
<evidence type="ECO:0000256" key="1">
    <source>
        <dbReference type="ARBA" id="ARBA00001393"/>
    </source>
</evidence>
<dbReference type="GO" id="GO:0000166">
    <property type="term" value="F:nucleotide binding"/>
    <property type="evidence" value="ECO:0007669"/>
    <property type="project" value="UniProtKB-KW"/>
</dbReference>
<keyword evidence="13 19" id="KW-0547">Nucleotide-binding</keyword>
<feature type="binding site" evidence="19">
    <location>
        <begin position="137"/>
        <end position="138"/>
    </location>
    <ligand>
        <name>NAD(+)</name>
        <dbReference type="ChEBI" id="CHEBI:57540"/>
    </ligand>
</feature>
<feature type="binding site" evidence="19">
    <location>
        <position position="254"/>
    </location>
    <ligand>
        <name>Zn(2+)</name>
        <dbReference type="ChEBI" id="CHEBI:29105"/>
    </ligand>
</feature>
<comment type="similarity">
    <text evidence="7 19">Belongs to the sugar phosphate cyclases superfamily. Dehydroquinate synthase family.</text>
</comment>
<dbReference type="Pfam" id="PF24621">
    <property type="entry name" value="DHQS_C"/>
    <property type="match status" value="1"/>
</dbReference>
<reference evidence="23" key="2">
    <citation type="journal article" date="2016" name="Genome Announc.">
        <title>Draft Genome Sequences of Two Novel Amoeba-Resistant Intranuclear Bacteria, 'Candidatus Berkiella cookevillensis' and 'Candidatus Berkiella aquae'.</title>
        <authorList>
            <person name="Mehari Y.T."/>
            <person name="Arivett B.A."/>
            <person name="Farone A.L."/>
            <person name="Gunderson J.H."/>
            <person name="Farone M.B."/>
        </authorList>
    </citation>
    <scope>NUCLEOTIDE SEQUENCE</scope>
    <source>
        <strain evidence="23">CC99</strain>
    </source>
</reference>
<dbReference type="Proteomes" id="UP000051494">
    <property type="component" value="Unassembled WGS sequence"/>
</dbReference>
<keyword evidence="10 19" id="KW-0963">Cytoplasm</keyword>
<dbReference type="OrthoDB" id="9806583at2"/>
<comment type="cofactor">
    <cofactor evidence="2 19">
        <name>NAD(+)</name>
        <dbReference type="ChEBI" id="CHEBI:57540"/>
    </cofactor>
</comment>
<evidence type="ECO:0000259" key="21">
    <source>
        <dbReference type="Pfam" id="PF24621"/>
    </source>
</evidence>
<evidence type="ECO:0000256" key="6">
    <source>
        <dbReference type="ARBA" id="ARBA00004661"/>
    </source>
</evidence>
<feature type="binding site" evidence="19">
    <location>
        <position position="159"/>
    </location>
    <ligand>
        <name>NAD(+)</name>
        <dbReference type="ChEBI" id="CHEBI:57540"/>
    </ligand>
</feature>
<dbReference type="FunFam" id="3.40.50.1970:FF:000007">
    <property type="entry name" value="Pentafunctional AROM polypeptide"/>
    <property type="match status" value="1"/>
</dbReference>
<evidence type="ECO:0000256" key="16">
    <source>
        <dbReference type="ARBA" id="ARBA00023141"/>
    </source>
</evidence>
<evidence type="ECO:0000256" key="13">
    <source>
        <dbReference type="ARBA" id="ARBA00022741"/>
    </source>
</evidence>
<accession>A0A0Q9YAS3</accession>
<dbReference type="Gene3D" id="1.20.1090.10">
    <property type="entry name" value="Dehydroquinate synthase-like - alpha domain"/>
    <property type="match status" value="1"/>
</dbReference>
<dbReference type="UniPathway" id="UPA00053">
    <property type="reaction ID" value="UER00085"/>
</dbReference>
<evidence type="ECO:0000256" key="11">
    <source>
        <dbReference type="ARBA" id="ARBA00022605"/>
    </source>
</evidence>
<dbReference type="InterPro" id="IPR056179">
    <property type="entry name" value="DHQS_C"/>
</dbReference>
<dbReference type="EC" id="4.2.3.4" evidence="8 19"/>
<evidence type="ECO:0000256" key="17">
    <source>
        <dbReference type="ARBA" id="ARBA00023239"/>
    </source>
</evidence>
<evidence type="ECO:0000313" key="24">
    <source>
        <dbReference type="Proteomes" id="UP000051494"/>
    </source>
</evidence>
<feature type="binding site" evidence="19">
    <location>
        <position position="192"/>
    </location>
    <ligand>
        <name>Zn(2+)</name>
        <dbReference type="ChEBI" id="CHEBI:29105"/>
    </ligand>
</feature>
<dbReference type="CDD" id="cd08195">
    <property type="entry name" value="DHQS"/>
    <property type="match status" value="1"/>
</dbReference>
<dbReference type="InterPro" id="IPR050071">
    <property type="entry name" value="Dehydroquinate_synthase"/>
</dbReference>
<dbReference type="PANTHER" id="PTHR43622">
    <property type="entry name" value="3-DEHYDROQUINATE SYNTHASE"/>
    <property type="match status" value="1"/>
</dbReference>
<evidence type="ECO:0000256" key="19">
    <source>
        <dbReference type="HAMAP-Rule" id="MF_00110"/>
    </source>
</evidence>
<keyword evidence="16 19" id="KW-0057">Aromatic amino acid biosynthesis</keyword>
<evidence type="ECO:0000256" key="18">
    <source>
        <dbReference type="ARBA" id="ARBA00023285"/>
    </source>
</evidence>
<dbReference type="STRING" id="437022.CC99x_02093"/>
<evidence type="ECO:0000256" key="3">
    <source>
        <dbReference type="ARBA" id="ARBA00001947"/>
    </source>
</evidence>
<dbReference type="PATRIC" id="fig|1590042.3.peg.2139"/>
<evidence type="ECO:0000256" key="9">
    <source>
        <dbReference type="ARBA" id="ARBA00017684"/>
    </source>
</evidence>
<dbReference type="InterPro" id="IPR016037">
    <property type="entry name" value="DHQ_synth_AroB"/>
</dbReference>
<sequence>MMPTIDTEKPLWVKSKRGDYPVWVMSRAYQNTTLLKPLLENRHILVVSHQLIADRYFPVLEATARSLSASKIALHIIPEGDQHKTISQAEALWAHCLQNQYRRDALMLALGGGVVGDLTGFAASCYLRGIDFIQCPTSLLAQIDAAIGGKTAVNHALGKNLIGAFYSPKAVIIDPTALLTLPKREFNAGLAEMIKYGLIQDADFFNWIEKNASQLYEDMTLCTQAIYRSCQLKTLVVSEDEFESRHRMILNFGHTIGHAIESLLDFKSILHGEAVAIGMVIATHLACELNALSYTVLDRLVALLEVIGLPTHVPNTLSIEAIIDKISLDKKYNQTMNWVLLSQLGCAEILSNVDIESVKTVLSRWKEPM</sequence>
<keyword evidence="18 19" id="KW-0170">Cobalt</keyword>
<keyword evidence="17 19" id="KW-0456">Lyase</keyword>
<keyword evidence="11 19" id="KW-0028">Amino-acid biosynthesis</keyword>
<evidence type="ECO:0000259" key="20">
    <source>
        <dbReference type="Pfam" id="PF01761"/>
    </source>
</evidence>
<evidence type="ECO:0000256" key="5">
    <source>
        <dbReference type="ARBA" id="ARBA00004496"/>
    </source>
</evidence>
<protein>
    <recommendedName>
        <fullName evidence="9 19">3-dehydroquinate synthase</fullName>
        <shortName evidence="19">DHQS</shortName>
        <ecNumber evidence="8 19">4.2.3.4</ecNumber>
    </recommendedName>
</protein>
<feature type="binding site" evidence="19">
    <location>
        <begin position="113"/>
        <end position="117"/>
    </location>
    <ligand>
        <name>NAD(+)</name>
        <dbReference type="ChEBI" id="CHEBI:57540"/>
    </ligand>
</feature>
<comment type="catalytic activity">
    <reaction evidence="1 19">
        <text>7-phospho-2-dehydro-3-deoxy-D-arabino-heptonate = 3-dehydroquinate + phosphate</text>
        <dbReference type="Rhea" id="RHEA:21968"/>
        <dbReference type="ChEBI" id="CHEBI:32364"/>
        <dbReference type="ChEBI" id="CHEBI:43474"/>
        <dbReference type="ChEBI" id="CHEBI:58394"/>
        <dbReference type="EC" id="4.2.3.4"/>
    </reaction>
</comment>
<keyword evidence="15 19" id="KW-0520">NAD</keyword>
<dbReference type="HAMAP" id="MF_00110">
    <property type="entry name" value="DHQ_synthase"/>
    <property type="match status" value="1"/>
</dbReference>
<comment type="function">
    <text evidence="4 19">Catalyzes the conversion of 3-deoxy-D-arabino-heptulosonate 7-phosphate (DAHP) to dehydroquinate (DHQ).</text>
</comment>
<reference evidence="23" key="3">
    <citation type="submission" date="2021-06" db="EMBL/GenBank/DDBJ databases">
        <title>Genomic Description and Analysis of Intracellular Bacteria, Candidatus Berkiella cookevillensis and Candidatus Berkiella aquae.</title>
        <authorList>
            <person name="Kidane D.T."/>
            <person name="Mehari Y.T."/>
            <person name="Rice F.C."/>
            <person name="Arivett B.A."/>
            <person name="Farone A.L."/>
            <person name="Berk S.G."/>
            <person name="Farone M.B."/>
        </authorList>
    </citation>
    <scope>NUCLEOTIDE SEQUENCE</scope>
    <source>
        <strain evidence="23">CC99</strain>
    </source>
</reference>
<comment type="caution">
    <text evidence="22">The sequence shown here is derived from an EMBL/GenBank/DDBJ whole genome shotgun (WGS) entry which is preliminary data.</text>
</comment>
<evidence type="ECO:0000256" key="8">
    <source>
        <dbReference type="ARBA" id="ARBA00013031"/>
    </source>
</evidence>
<keyword evidence="12 19" id="KW-0479">Metal-binding</keyword>
<evidence type="ECO:0000256" key="10">
    <source>
        <dbReference type="ARBA" id="ARBA00022490"/>
    </source>
</evidence>
<dbReference type="Gene3D" id="3.40.50.1970">
    <property type="match status" value="1"/>
</dbReference>
<dbReference type="GO" id="GO:0046872">
    <property type="term" value="F:metal ion binding"/>
    <property type="evidence" value="ECO:0007669"/>
    <property type="project" value="UniProtKB-KW"/>
</dbReference>
<dbReference type="InterPro" id="IPR030960">
    <property type="entry name" value="DHQS/DOIS_N"/>
</dbReference>
<evidence type="ECO:0000313" key="23">
    <source>
        <dbReference type="EMBL" id="MCS5709582.1"/>
    </source>
</evidence>
<feature type="domain" description="3-dehydroquinate synthase C-terminal" evidence="21">
    <location>
        <begin position="189"/>
        <end position="331"/>
    </location>
</feature>
<feature type="domain" description="3-dehydroquinate synthase N-terminal" evidence="20">
    <location>
        <begin position="76"/>
        <end position="187"/>
    </location>
</feature>